<dbReference type="Gene3D" id="3.10.20.90">
    <property type="entry name" value="Phosphatidylinositol 3-kinase Catalytic Subunit, Chain A, domain 1"/>
    <property type="match status" value="1"/>
</dbReference>
<dbReference type="GO" id="GO:0007165">
    <property type="term" value="P:signal transduction"/>
    <property type="evidence" value="ECO:0007669"/>
    <property type="project" value="InterPro"/>
</dbReference>
<feature type="domain" description="Ras-associating" evidence="2">
    <location>
        <begin position="167"/>
        <end position="262"/>
    </location>
</feature>
<dbReference type="PROSITE" id="PS50200">
    <property type="entry name" value="RA"/>
    <property type="match status" value="1"/>
</dbReference>
<evidence type="ECO:0000256" key="1">
    <source>
        <dbReference type="SAM" id="MobiDB-lite"/>
    </source>
</evidence>
<dbReference type="Proteomes" id="UP000299102">
    <property type="component" value="Unassembled WGS sequence"/>
</dbReference>
<dbReference type="SMART" id="SM00314">
    <property type="entry name" value="RA"/>
    <property type="match status" value="1"/>
</dbReference>
<proteinExistence type="predicted"/>
<protein>
    <recommendedName>
        <fullName evidence="2">Ras-associating domain-containing protein</fullName>
    </recommendedName>
</protein>
<dbReference type="SUPFAM" id="SSF54236">
    <property type="entry name" value="Ubiquitin-like"/>
    <property type="match status" value="1"/>
</dbReference>
<dbReference type="InterPro" id="IPR029071">
    <property type="entry name" value="Ubiquitin-like_domsf"/>
</dbReference>
<dbReference type="GO" id="GO:0045742">
    <property type="term" value="P:positive regulation of epidermal growth factor receptor signaling pathway"/>
    <property type="evidence" value="ECO:0007669"/>
    <property type="project" value="TreeGrafter"/>
</dbReference>
<dbReference type="PANTHER" id="PTHR21298:SF2">
    <property type="entry name" value="GH01721P"/>
    <property type="match status" value="1"/>
</dbReference>
<reference evidence="3 4" key="1">
    <citation type="journal article" date="2019" name="Commun. Biol.">
        <title>The bagworm genome reveals a unique fibroin gene that provides high tensile strength.</title>
        <authorList>
            <person name="Kono N."/>
            <person name="Nakamura H."/>
            <person name="Ohtoshi R."/>
            <person name="Tomita M."/>
            <person name="Numata K."/>
            <person name="Arakawa K."/>
        </authorList>
    </citation>
    <scope>NUCLEOTIDE SEQUENCE [LARGE SCALE GENOMIC DNA]</scope>
</reference>
<dbReference type="OrthoDB" id="3908708at2759"/>
<comment type="caution">
    <text evidence="3">The sequence shown here is derived from an EMBL/GenBank/DDBJ whole genome shotgun (WGS) entry which is preliminary data.</text>
</comment>
<evidence type="ECO:0000313" key="3">
    <source>
        <dbReference type="EMBL" id="GBP68767.1"/>
    </source>
</evidence>
<gene>
    <name evidence="3" type="ORF">EVAR_83499_1</name>
</gene>
<dbReference type="PANTHER" id="PTHR21298">
    <property type="entry name" value="GH01721P"/>
    <property type="match status" value="1"/>
</dbReference>
<dbReference type="EMBL" id="BGZK01001023">
    <property type="protein sequence ID" value="GBP68767.1"/>
    <property type="molecule type" value="Genomic_DNA"/>
</dbReference>
<feature type="compositionally biased region" description="Basic and acidic residues" evidence="1">
    <location>
        <begin position="269"/>
        <end position="279"/>
    </location>
</feature>
<evidence type="ECO:0000259" key="2">
    <source>
        <dbReference type="PROSITE" id="PS50200"/>
    </source>
</evidence>
<dbReference type="AlphaFoldDB" id="A0A4C1Y2I1"/>
<dbReference type="Pfam" id="PF00788">
    <property type="entry name" value="RA"/>
    <property type="match status" value="1"/>
</dbReference>
<sequence length="292" mass="32701">MRNPCSALTADGDACADIDVLDRRLAAFRSSVQNALFRIDLQPKLFFNPLGDALGRARGPAPGSAAFQLRGVRRALFAVPATSCATHDDHPTPVSILDYKHPRCFLHWSVGSGFDNRLHRRRPVPARAVRRSCPTPVCACVSCVVYVMDASTGLPRVRLAFHPHNIHTTIKVYARCLRPDIEYKTLPVTWGTRACEVVAALLRKVRMRHRDPRLFCLSMEVRVRRAGLRTALLLDDDARPAALQACHPKGYSKNLEERNRTFRPTPHPPGRDRVRERTARRPARAAAGRSLK</sequence>
<dbReference type="InterPro" id="IPR000159">
    <property type="entry name" value="RA_dom"/>
</dbReference>
<feature type="region of interest" description="Disordered" evidence="1">
    <location>
        <begin position="249"/>
        <end position="292"/>
    </location>
</feature>
<keyword evidence="4" id="KW-1185">Reference proteome</keyword>
<accession>A0A4C1Y2I1</accession>
<evidence type="ECO:0000313" key="4">
    <source>
        <dbReference type="Proteomes" id="UP000299102"/>
    </source>
</evidence>
<dbReference type="GO" id="GO:0045743">
    <property type="term" value="P:positive regulation of fibroblast growth factor receptor signaling pathway"/>
    <property type="evidence" value="ECO:0007669"/>
    <property type="project" value="TreeGrafter"/>
</dbReference>
<name>A0A4C1Y2I1_EUMVA</name>
<organism evidence="3 4">
    <name type="scientific">Eumeta variegata</name>
    <name type="common">Bagworm moth</name>
    <name type="synonym">Eumeta japonica</name>
    <dbReference type="NCBI Taxonomy" id="151549"/>
    <lineage>
        <taxon>Eukaryota</taxon>
        <taxon>Metazoa</taxon>
        <taxon>Ecdysozoa</taxon>
        <taxon>Arthropoda</taxon>
        <taxon>Hexapoda</taxon>
        <taxon>Insecta</taxon>
        <taxon>Pterygota</taxon>
        <taxon>Neoptera</taxon>
        <taxon>Endopterygota</taxon>
        <taxon>Lepidoptera</taxon>
        <taxon>Glossata</taxon>
        <taxon>Ditrysia</taxon>
        <taxon>Tineoidea</taxon>
        <taxon>Psychidae</taxon>
        <taxon>Oiketicinae</taxon>
        <taxon>Eumeta</taxon>
    </lineage>
</organism>